<protein>
    <submittedName>
        <fullName evidence="2">Uncharacterized protein</fullName>
    </submittedName>
</protein>
<feature type="compositionally biased region" description="Basic residues" evidence="1">
    <location>
        <begin position="1"/>
        <end position="15"/>
    </location>
</feature>
<accession>A0A026VU13</accession>
<feature type="region of interest" description="Disordered" evidence="1">
    <location>
        <begin position="40"/>
        <end position="74"/>
    </location>
</feature>
<evidence type="ECO:0000313" key="2">
    <source>
        <dbReference type="EMBL" id="EZA47011.1"/>
    </source>
</evidence>
<name>A0A026VU13_OOCBI</name>
<sequence>MGQEKKKGRAGRGGHGRYVLPRHNLNSHARLARVTYHGSGSLVREKKENKKEGKGEMYVAGKEESERERERDSAYPKVVDKIHGHVETAIRSSYHLVSASRTYIGSSYTALGDDAVARAT</sequence>
<evidence type="ECO:0000313" key="3">
    <source>
        <dbReference type="Proteomes" id="UP000053097"/>
    </source>
</evidence>
<feature type="compositionally biased region" description="Basic and acidic residues" evidence="1">
    <location>
        <begin position="43"/>
        <end position="74"/>
    </location>
</feature>
<proteinExistence type="predicted"/>
<keyword evidence="3" id="KW-1185">Reference proteome</keyword>
<evidence type="ECO:0000256" key="1">
    <source>
        <dbReference type="SAM" id="MobiDB-lite"/>
    </source>
</evidence>
<gene>
    <name evidence="2" type="ORF">X777_17010</name>
</gene>
<feature type="region of interest" description="Disordered" evidence="1">
    <location>
        <begin position="1"/>
        <end position="24"/>
    </location>
</feature>
<dbReference type="EMBL" id="KK107979">
    <property type="protein sequence ID" value="EZA47011.1"/>
    <property type="molecule type" value="Genomic_DNA"/>
</dbReference>
<dbReference type="AlphaFoldDB" id="A0A026VU13"/>
<reference evidence="2 3" key="1">
    <citation type="journal article" date="2014" name="Curr. Biol.">
        <title>The genome of the clonal raider ant Cerapachys biroi.</title>
        <authorList>
            <person name="Oxley P.R."/>
            <person name="Ji L."/>
            <person name="Fetter-Pruneda I."/>
            <person name="McKenzie S.K."/>
            <person name="Li C."/>
            <person name="Hu H."/>
            <person name="Zhang G."/>
            <person name="Kronauer D.J."/>
        </authorList>
    </citation>
    <scope>NUCLEOTIDE SEQUENCE [LARGE SCALE GENOMIC DNA]</scope>
</reference>
<organism evidence="2 3">
    <name type="scientific">Ooceraea biroi</name>
    <name type="common">Clonal raider ant</name>
    <name type="synonym">Cerapachys biroi</name>
    <dbReference type="NCBI Taxonomy" id="2015173"/>
    <lineage>
        <taxon>Eukaryota</taxon>
        <taxon>Metazoa</taxon>
        <taxon>Ecdysozoa</taxon>
        <taxon>Arthropoda</taxon>
        <taxon>Hexapoda</taxon>
        <taxon>Insecta</taxon>
        <taxon>Pterygota</taxon>
        <taxon>Neoptera</taxon>
        <taxon>Endopterygota</taxon>
        <taxon>Hymenoptera</taxon>
        <taxon>Apocrita</taxon>
        <taxon>Aculeata</taxon>
        <taxon>Formicoidea</taxon>
        <taxon>Formicidae</taxon>
        <taxon>Dorylinae</taxon>
        <taxon>Ooceraea</taxon>
    </lineage>
</organism>
<dbReference type="Proteomes" id="UP000053097">
    <property type="component" value="Unassembled WGS sequence"/>
</dbReference>